<dbReference type="InterPro" id="IPR005828">
    <property type="entry name" value="MFS_sugar_transport-like"/>
</dbReference>
<keyword evidence="4 5" id="KW-0472">Membrane</keyword>
<dbReference type="GO" id="GO:0016020">
    <property type="term" value="C:membrane"/>
    <property type="evidence" value="ECO:0007669"/>
    <property type="project" value="UniProtKB-SubCell"/>
</dbReference>
<keyword evidence="2 5" id="KW-0812">Transmembrane</keyword>
<dbReference type="Pfam" id="PF00083">
    <property type="entry name" value="Sugar_tr"/>
    <property type="match status" value="1"/>
</dbReference>
<evidence type="ECO:0008006" key="7">
    <source>
        <dbReference type="Google" id="ProtNLM"/>
    </source>
</evidence>
<evidence type="ECO:0000256" key="5">
    <source>
        <dbReference type="SAM" id="Phobius"/>
    </source>
</evidence>
<evidence type="ECO:0000256" key="2">
    <source>
        <dbReference type="ARBA" id="ARBA00022692"/>
    </source>
</evidence>
<dbReference type="EMBL" id="GEDC01012180">
    <property type="protein sequence ID" value="JAS25118.1"/>
    <property type="molecule type" value="Transcribed_RNA"/>
</dbReference>
<evidence type="ECO:0000256" key="4">
    <source>
        <dbReference type="ARBA" id="ARBA00023136"/>
    </source>
</evidence>
<feature type="transmembrane region" description="Helical" evidence="5">
    <location>
        <begin position="20"/>
        <end position="43"/>
    </location>
</feature>
<organism evidence="6">
    <name type="scientific">Clastoptera arizonana</name>
    <name type="common">Arizona spittle bug</name>
    <dbReference type="NCBI Taxonomy" id="38151"/>
    <lineage>
        <taxon>Eukaryota</taxon>
        <taxon>Metazoa</taxon>
        <taxon>Ecdysozoa</taxon>
        <taxon>Arthropoda</taxon>
        <taxon>Hexapoda</taxon>
        <taxon>Insecta</taxon>
        <taxon>Pterygota</taxon>
        <taxon>Neoptera</taxon>
        <taxon>Paraneoptera</taxon>
        <taxon>Hemiptera</taxon>
        <taxon>Auchenorrhyncha</taxon>
        <taxon>Cercopoidea</taxon>
        <taxon>Clastopteridae</taxon>
        <taxon>Clastoptera</taxon>
    </lineage>
</organism>
<feature type="transmembrane region" description="Helical" evidence="5">
    <location>
        <begin position="55"/>
        <end position="73"/>
    </location>
</feature>
<evidence type="ECO:0000313" key="6">
    <source>
        <dbReference type="EMBL" id="JAS25118.1"/>
    </source>
</evidence>
<name>A0A1B6DHH8_9HEMI</name>
<sequence length="240" mass="26503">SHIPGIAGLLLLYFCQSIPVLYTAAIALGLFVGFSQATMMAYAGEAFQPNLRGTLSSVPLIFFNLGFVIVYLLGTLFHWRTVIFLCTIWPIITIFMTLAIPESPFWLANKGKIKKGKSALCWLRGWTTEENIQDEWNALIGSLNPNNITKEGKALLNESQNHNGTNQESEAPGKLKGFFSPAVQKPMILIIIYFLGAVCSCLLPIRPVQIGIMGEMNLDIDGFLFMFIAGMLQFIGACVF</sequence>
<reference evidence="6" key="1">
    <citation type="submission" date="2015-12" db="EMBL/GenBank/DDBJ databases">
        <title>De novo transcriptome assembly of four potential Pierce s Disease insect vectors from Arizona vineyards.</title>
        <authorList>
            <person name="Tassone E.E."/>
        </authorList>
    </citation>
    <scope>NUCLEOTIDE SEQUENCE</scope>
</reference>
<dbReference type="SUPFAM" id="SSF103473">
    <property type="entry name" value="MFS general substrate transporter"/>
    <property type="match status" value="1"/>
</dbReference>
<evidence type="ECO:0000256" key="1">
    <source>
        <dbReference type="ARBA" id="ARBA00004370"/>
    </source>
</evidence>
<dbReference type="Gene3D" id="1.20.1250.20">
    <property type="entry name" value="MFS general substrate transporter like domains"/>
    <property type="match status" value="1"/>
</dbReference>
<dbReference type="InterPro" id="IPR036259">
    <property type="entry name" value="MFS_trans_sf"/>
</dbReference>
<feature type="transmembrane region" description="Helical" evidence="5">
    <location>
        <begin position="186"/>
        <end position="205"/>
    </location>
</feature>
<keyword evidence="3 5" id="KW-1133">Transmembrane helix</keyword>
<dbReference type="InterPro" id="IPR050549">
    <property type="entry name" value="MFS_Trehalose_Transporter"/>
</dbReference>
<evidence type="ECO:0000256" key="3">
    <source>
        <dbReference type="ARBA" id="ARBA00022989"/>
    </source>
</evidence>
<feature type="transmembrane region" description="Helical" evidence="5">
    <location>
        <begin position="220"/>
        <end position="239"/>
    </location>
</feature>
<dbReference type="GO" id="GO:0022857">
    <property type="term" value="F:transmembrane transporter activity"/>
    <property type="evidence" value="ECO:0007669"/>
    <property type="project" value="InterPro"/>
</dbReference>
<gene>
    <name evidence="6" type="ORF">g.192</name>
</gene>
<feature type="non-terminal residue" evidence="6">
    <location>
        <position position="240"/>
    </location>
</feature>
<comment type="subcellular location">
    <subcellularLocation>
        <location evidence="1">Membrane</location>
    </subcellularLocation>
</comment>
<feature type="transmembrane region" description="Helical" evidence="5">
    <location>
        <begin position="79"/>
        <end position="100"/>
    </location>
</feature>
<feature type="non-terminal residue" evidence="6">
    <location>
        <position position="1"/>
    </location>
</feature>
<dbReference type="AlphaFoldDB" id="A0A1B6DHH8"/>
<protein>
    <recommendedName>
        <fullName evidence="7">Major facilitator superfamily (MFS) profile domain-containing protein</fullName>
    </recommendedName>
</protein>
<dbReference type="PANTHER" id="PTHR48021:SF1">
    <property type="entry name" value="GH07001P-RELATED"/>
    <property type="match status" value="1"/>
</dbReference>
<proteinExistence type="predicted"/>
<dbReference type="PANTHER" id="PTHR48021">
    <property type="match status" value="1"/>
</dbReference>
<accession>A0A1B6DHH8</accession>